<feature type="region of interest" description="Disordered" evidence="1">
    <location>
        <begin position="1"/>
        <end position="26"/>
    </location>
</feature>
<name>A0A6A4I4V0_9AGAR</name>
<gene>
    <name evidence="2" type="ORF">BT96DRAFT_988794</name>
</gene>
<keyword evidence="3" id="KW-1185">Reference proteome</keyword>
<feature type="compositionally biased region" description="Polar residues" evidence="1">
    <location>
        <begin position="84"/>
        <end position="99"/>
    </location>
</feature>
<sequence>MSDERPTSTSTSQSSSPSPPPSELYAYKLRDDGYDCAVFAVFVDGGVSLYSTVTGTSESQRRRSLASPPPASLLPYATAAEASRPSSTTEFLQQTSHPMQPQIHPMPGSPLTAPFMAPRPHPRAGSGSTLLTPPSRKHSRSDTIASADTPHPALIRIPSEETRVLAQAQAAQNRNGGSGGRGVDLRVGWWYCIGLMSPNICLMLKPCYLLTCLLDMDSKEEKAEIAPDLLRVRLY</sequence>
<reference evidence="2" key="1">
    <citation type="journal article" date="2019" name="Environ. Microbiol.">
        <title>Fungal ecological strategies reflected in gene transcription - a case study of two litter decomposers.</title>
        <authorList>
            <person name="Barbi F."/>
            <person name="Kohler A."/>
            <person name="Barry K."/>
            <person name="Baskaran P."/>
            <person name="Daum C."/>
            <person name="Fauchery L."/>
            <person name="Ihrmark K."/>
            <person name="Kuo A."/>
            <person name="LaButti K."/>
            <person name="Lipzen A."/>
            <person name="Morin E."/>
            <person name="Grigoriev I.V."/>
            <person name="Henrissat B."/>
            <person name="Lindahl B."/>
            <person name="Martin F."/>
        </authorList>
    </citation>
    <scope>NUCLEOTIDE SEQUENCE</scope>
    <source>
        <strain evidence="2">JB14</strain>
    </source>
</reference>
<dbReference type="EMBL" id="ML769412">
    <property type="protein sequence ID" value="KAE9404953.1"/>
    <property type="molecule type" value="Genomic_DNA"/>
</dbReference>
<evidence type="ECO:0000313" key="3">
    <source>
        <dbReference type="Proteomes" id="UP000799118"/>
    </source>
</evidence>
<feature type="region of interest" description="Disordered" evidence="1">
    <location>
        <begin position="79"/>
        <end position="146"/>
    </location>
</feature>
<organism evidence="2 3">
    <name type="scientific">Gymnopus androsaceus JB14</name>
    <dbReference type="NCBI Taxonomy" id="1447944"/>
    <lineage>
        <taxon>Eukaryota</taxon>
        <taxon>Fungi</taxon>
        <taxon>Dikarya</taxon>
        <taxon>Basidiomycota</taxon>
        <taxon>Agaricomycotina</taxon>
        <taxon>Agaricomycetes</taxon>
        <taxon>Agaricomycetidae</taxon>
        <taxon>Agaricales</taxon>
        <taxon>Marasmiineae</taxon>
        <taxon>Omphalotaceae</taxon>
        <taxon>Gymnopus</taxon>
    </lineage>
</organism>
<protein>
    <submittedName>
        <fullName evidence="2">Uncharacterized protein</fullName>
    </submittedName>
</protein>
<dbReference type="Proteomes" id="UP000799118">
    <property type="component" value="Unassembled WGS sequence"/>
</dbReference>
<accession>A0A6A4I4V0</accession>
<proteinExistence type="predicted"/>
<evidence type="ECO:0000313" key="2">
    <source>
        <dbReference type="EMBL" id="KAE9404953.1"/>
    </source>
</evidence>
<feature type="compositionally biased region" description="Low complexity" evidence="1">
    <location>
        <begin position="7"/>
        <end position="16"/>
    </location>
</feature>
<feature type="region of interest" description="Disordered" evidence="1">
    <location>
        <begin position="54"/>
        <end position="73"/>
    </location>
</feature>
<dbReference type="AlphaFoldDB" id="A0A6A4I4V0"/>
<evidence type="ECO:0000256" key="1">
    <source>
        <dbReference type="SAM" id="MobiDB-lite"/>
    </source>
</evidence>